<sequence>MAEYRPSFEIDLAQKAIATLEALRKKGVRPIREFRIPTLSESVAVFTEGKTFLDPPGEGSGSDEAKTRKRPPVVGTTLEIRAGVRSDKTIVNIAYTVGESQNGDEDLSVLSRIVIENTDLYLTGEPRIIGAQGQDDRNVFLIVTVLNDPAKNLIAE</sequence>
<evidence type="ECO:0000313" key="3">
    <source>
        <dbReference type="Proteomes" id="UP000011885"/>
    </source>
</evidence>
<comment type="caution">
    <text evidence="2">The sequence shown here is derived from an EMBL/GenBank/DDBJ whole genome shotgun (WGS) entry which is preliminary data.</text>
</comment>
<accession>M5U4U3</accession>
<evidence type="ECO:0000313" key="2">
    <source>
        <dbReference type="EMBL" id="EMI56470.1"/>
    </source>
</evidence>
<protein>
    <submittedName>
        <fullName evidence="2">Uncharacterized protein</fullName>
    </submittedName>
</protein>
<gene>
    <name evidence="2" type="ORF">RSSM_02091</name>
</gene>
<dbReference type="Proteomes" id="UP000011885">
    <property type="component" value="Unassembled WGS sequence"/>
</dbReference>
<keyword evidence="3" id="KW-1185">Reference proteome</keyword>
<name>M5U4U3_9BACT</name>
<dbReference type="AlphaFoldDB" id="M5U4U3"/>
<proteinExistence type="predicted"/>
<dbReference type="PATRIC" id="fig|1263870.3.peg.2231"/>
<feature type="region of interest" description="Disordered" evidence="1">
    <location>
        <begin position="50"/>
        <end position="72"/>
    </location>
</feature>
<organism evidence="2 3">
    <name type="scientific">Rhodopirellula sallentina SM41</name>
    <dbReference type="NCBI Taxonomy" id="1263870"/>
    <lineage>
        <taxon>Bacteria</taxon>
        <taxon>Pseudomonadati</taxon>
        <taxon>Planctomycetota</taxon>
        <taxon>Planctomycetia</taxon>
        <taxon>Pirellulales</taxon>
        <taxon>Pirellulaceae</taxon>
        <taxon>Rhodopirellula</taxon>
    </lineage>
</organism>
<reference evidence="2 3" key="1">
    <citation type="journal article" date="2013" name="Mar. Genomics">
        <title>Expression of sulfatases in Rhodopirellula baltica and the diversity of sulfatases in the genus Rhodopirellula.</title>
        <authorList>
            <person name="Wegner C.E."/>
            <person name="Richter-Heitmann T."/>
            <person name="Klindworth A."/>
            <person name="Klockow C."/>
            <person name="Richter M."/>
            <person name="Achstetter T."/>
            <person name="Glockner F.O."/>
            <person name="Harder J."/>
        </authorList>
    </citation>
    <scope>NUCLEOTIDE SEQUENCE [LARGE SCALE GENOMIC DNA]</scope>
    <source>
        <strain evidence="2 3">SM41</strain>
    </source>
</reference>
<dbReference type="EMBL" id="ANOH01000145">
    <property type="protein sequence ID" value="EMI56470.1"/>
    <property type="molecule type" value="Genomic_DNA"/>
</dbReference>
<evidence type="ECO:0000256" key="1">
    <source>
        <dbReference type="SAM" id="MobiDB-lite"/>
    </source>
</evidence>